<dbReference type="Proteomes" id="UP001499951">
    <property type="component" value="Unassembled WGS sequence"/>
</dbReference>
<dbReference type="PANTHER" id="PTHR22617:SF23">
    <property type="entry name" value="CHEMOTAXIS PROTEIN CHEW"/>
    <property type="match status" value="1"/>
</dbReference>
<dbReference type="Gene3D" id="2.30.30.40">
    <property type="entry name" value="SH3 Domains"/>
    <property type="match status" value="1"/>
</dbReference>
<keyword evidence="3" id="KW-1185">Reference proteome</keyword>
<dbReference type="InterPro" id="IPR002545">
    <property type="entry name" value="CheW-lke_dom"/>
</dbReference>
<dbReference type="SUPFAM" id="SSF50341">
    <property type="entry name" value="CheW-like"/>
    <property type="match status" value="1"/>
</dbReference>
<evidence type="ECO:0000259" key="1">
    <source>
        <dbReference type="PROSITE" id="PS50851"/>
    </source>
</evidence>
<proteinExistence type="predicted"/>
<dbReference type="PROSITE" id="PS50851">
    <property type="entry name" value="CHEW"/>
    <property type="match status" value="1"/>
</dbReference>
<dbReference type="Gene3D" id="2.40.50.180">
    <property type="entry name" value="CheA-289, Domain 4"/>
    <property type="match status" value="1"/>
</dbReference>
<dbReference type="SMART" id="SM00260">
    <property type="entry name" value="CheW"/>
    <property type="match status" value="1"/>
</dbReference>
<dbReference type="InterPro" id="IPR036061">
    <property type="entry name" value="CheW-like_dom_sf"/>
</dbReference>
<feature type="domain" description="CheW-like" evidence="1">
    <location>
        <begin position="2"/>
        <end position="146"/>
    </location>
</feature>
<sequence length="157" mass="16888">MAGQFVTLGLGREVFAVPVSMVREILDYREPFAIPEGPPWMLGLIDVRGRGVPMIDLRSKLGLPRIEPTPVTRILVLDVPIEGRTLSLGLVADRVLEVASFADEEIEGAPDVGVAWRSDYIAGVVHRADGFVVIFDVARLLASNDVAVLAASVDQAA</sequence>
<dbReference type="PANTHER" id="PTHR22617">
    <property type="entry name" value="CHEMOTAXIS SENSOR HISTIDINE KINASE-RELATED"/>
    <property type="match status" value="1"/>
</dbReference>
<gene>
    <name evidence="2" type="ORF">GCM10008942_08520</name>
</gene>
<protein>
    <submittedName>
        <fullName evidence="2">Chemotaxis protein CheW</fullName>
    </submittedName>
</protein>
<evidence type="ECO:0000313" key="3">
    <source>
        <dbReference type="Proteomes" id="UP001499951"/>
    </source>
</evidence>
<organism evidence="2 3">
    <name type="scientific">Rhizomicrobium electricum</name>
    <dbReference type="NCBI Taxonomy" id="480070"/>
    <lineage>
        <taxon>Bacteria</taxon>
        <taxon>Pseudomonadati</taxon>
        <taxon>Pseudomonadota</taxon>
        <taxon>Alphaproteobacteria</taxon>
        <taxon>Micropepsales</taxon>
        <taxon>Micropepsaceae</taxon>
        <taxon>Rhizomicrobium</taxon>
    </lineage>
</organism>
<name>A0ABP3PDI5_9PROT</name>
<evidence type="ECO:0000313" key="2">
    <source>
        <dbReference type="EMBL" id="GAA0562389.1"/>
    </source>
</evidence>
<comment type="caution">
    <text evidence="2">The sequence shown here is derived from an EMBL/GenBank/DDBJ whole genome shotgun (WGS) entry which is preliminary data.</text>
</comment>
<accession>A0ABP3PDI5</accession>
<dbReference type="EMBL" id="BAAADD010000002">
    <property type="protein sequence ID" value="GAA0562389.1"/>
    <property type="molecule type" value="Genomic_DNA"/>
</dbReference>
<dbReference type="RefSeq" id="WP_166932331.1">
    <property type="nucleotide sequence ID" value="NZ_BAAADD010000002.1"/>
</dbReference>
<dbReference type="InterPro" id="IPR039315">
    <property type="entry name" value="CheW"/>
</dbReference>
<reference evidence="3" key="1">
    <citation type="journal article" date="2019" name="Int. J. Syst. Evol. Microbiol.">
        <title>The Global Catalogue of Microorganisms (GCM) 10K type strain sequencing project: providing services to taxonomists for standard genome sequencing and annotation.</title>
        <authorList>
            <consortium name="The Broad Institute Genomics Platform"/>
            <consortium name="The Broad Institute Genome Sequencing Center for Infectious Disease"/>
            <person name="Wu L."/>
            <person name="Ma J."/>
        </authorList>
    </citation>
    <scope>NUCLEOTIDE SEQUENCE [LARGE SCALE GENOMIC DNA]</scope>
    <source>
        <strain evidence="3">JCM 15089</strain>
    </source>
</reference>
<dbReference type="Pfam" id="PF01584">
    <property type="entry name" value="CheW"/>
    <property type="match status" value="1"/>
</dbReference>